<dbReference type="EMBL" id="JACHWB010000002">
    <property type="protein sequence ID" value="MBB3018681.1"/>
    <property type="molecule type" value="Genomic_DNA"/>
</dbReference>
<sequence length="646" mass="71008">MTLRVLIAVTHLLGAGHLTRAAALARAFAAKEHETTLVSGGTPARLADLGGAELVQLPPLRTVGTDFKTLLDENLQPVDQSYLDQRRALLLDTLHRTRPDILITELFPFGRRVLADEFLALIESARALKPRPLVLCSIRDILVAPTKAERIEQAHERIRHRYDAILVHGDPSLVPLEASWPVDKRIRPHIRYTGYVDENEGPVPEGHRHGIVVSGGSSAASLPLYRAVLEAAHLVPERPWRILVGRGVSEEDFQTLQDNAPAHAVVERARPDFRTLLASAQISISQAGYNTVVDLLRCGVRSVLVPFEAGHETEQRLRAERLKGLGLAEIVSEDELSGTLLAKAIRQGLSRRLSTPPPIIIDGARQSVAIAENLILSRPALHSAIDWAPLNTALKRAKDQGCALRFWWRDDDAVADSPALDRLLSLAWRYNAGIGLAVIPSSLQGSLAPRLADECSAFALVHGWSHDNHAPPETKKAEFGAHRPAETMVAEARRALQVARAHLGAKLLPVFVPPWNRISPELIPHLPRLGFTGLSTFTDRNVASPAEALLQINTHVDPIDWRGSRSAVKPEQMIAGLVAAIDRRVAGEADRNEPIGFLTHHRVHDEVIWTLSERLIAYLAARDIYFLRPDACFGMETGSHLRSNGI</sequence>
<protein>
    <submittedName>
        <fullName evidence="2">Putative glycosyltransferase</fullName>
    </submittedName>
</protein>
<dbReference type="GO" id="GO:0005975">
    <property type="term" value="P:carbohydrate metabolic process"/>
    <property type="evidence" value="ECO:0007669"/>
    <property type="project" value="InterPro"/>
</dbReference>
<reference evidence="2 3" key="1">
    <citation type="submission" date="2020-08" db="EMBL/GenBank/DDBJ databases">
        <title>The Agave Microbiome: Exploring the role of microbial communities in plant adaptations to desert environments.</title>
        <authorList>
            <person name="Partida-Martinez L.P."/>
        </authorList>
    </citation>
    <scope>NUCLEOTIDE SEQUENCE [LARGE SCALE GENOMIC DNA]</scope>
    <source>
        <strain evidence="2 3">AT3.9</strain>
    </source>
</reference>
<organism evidence="2 3">
    <name type="scientific">Microvirga lupini</name>
    <dbReference type="NCBI Taxonomy" id="420324"/>
    <lineage>
        <taxon>Bacteria</taxon>
        <taxon>Pseudomonadati</taxon>
        <taxon>Pseudomonadota</taxon>
        <taxon>Alphaproteobacteria</taxon>
        <taxon>Hyphomicrobiales</taxon>
        <taxon>Methylobacteriaceae</taxon>
        <taxon>Microvirga</taxon>
    </lineage>
</organism>
<name>A0A7W4YW95_9HYPH</name>
<dbReference type="SUPFAM" id="SSF53756">
    <property type="entry name" value="UDP-Glycosyltransferase/glycogen phosphorylase"/>
    <property type="match status" value="1"/>
</dbReference>
<proteinExistence type="predicted"/>
<dbReference type="RefSeq" id="WP_183449137.1">
    <property type="nucleotide sequence ID" value="NZ_JACHWB010000002.1"/>
</dbReference>
<feature type="domain" description="Glycosyl transferase family 28 C-terminal" evidence="1">
    <location>
        <begin position="211"/>
        <end position="353"/>
    </location>
</feature>
<evidence type="ECO:0000259" key="1">
    <source>
        <dbReference type="Pfam" id="PF04101"/>
    </source>
</evidence>
<dbReference type="InterPro" id="IPR011330">
    <property type="entry name" value="Glyco_hydro/deAcase_b/a-brl"/>
</dbReference>
<dbReference type="Gene3D" id="3.40.50.2000">
    <property type="entry name" value="Glycogen Phosphorylase B"/>
    <property type="match status" value="1"/>
</dbReference>
<dbReference type="Pfam" id="PF04101">
    <property type="entry name" value="Glyco_tran_28_C"/>
    <property type="match status" value="1"/>
</dbReference>
<dbReference type="Gene3D" id="3.20.20.370">
    <property type="entry name" value="Glycoside hydrolase/deacetylase"/>
    <property type="match status" value="1"/>
</dbReference>
<gene>
    <name evidence="2" type="ORF">FHR70_001735</name>
</gene>
<dbReference type="GO" id="GO:0016758">
    <property type="term" value="F:hexosyltransferase activity"/>
    <property type="evidence" value="ECO:0007669"/>
    <property type="project" value="InterPro"/>
</dbReference>
<dbReference type="InterPro" id="IPR007235">
    <property type="entry name" value="Glyco_trans_28_C"/>
</dbReference>
<dbReference type="CDD" id="cd10928">
    <property type="entry name" value="CE4_u4"/>
    <property type="match status" value="1"/>
</dbReference>
<comment type="caution">
    <text evidence="2">The sequence shown here is derived from an EMBL/GenBank/DDBJ whole genome shotgun (WGS) entry which is preliminary data.</text>
</comment>
<accession>A0A7W4YW95</accession>
<dbReference type="SUPFAM" id="SSF88713">
    <property type="entry name" value="Glycoside hydrolase/deacetylase"/>
    <property type="match status" value="1"/>
</dbReference>
<keyword evidence="2" id="KW-0808">Transferase</keyword>
<dbReference type="AlphaFoldDB" id="A0A7W4YW95"/>
<dbReference type="PANTHER" id="PTHR21015">
    <property type="entry name" value="UDP-N-ACETYLGLUCOSAMINE--N-ACETYLMURAMYL-(PENTAPEPTIDE) PYROPHOSPHORYL-UNDECAPRENOL N-ACETYLGLUCOSAMINE TRANSFERASE 1"/>
    <property type="match status" value="1"/>
</dbReference>
<dbReference type="PANTHER" id="PTHR21015:SF28">
    <property type="entry name" value="SLL1722 PROTEIN"/>
    <property type="match status" value="1"/>
</dbReference>
<dbReference type="InterPro" id="IPR049591">
    <property type="entry name" value="CE4_u4-like"/>
</dbReference>
<evidence type="ECO:0000313" key="3">
    <source>
        <dbReference type="Proteomes" id="UP000532010"/>
    </source>
</evidence>
<evidence type="ECO:0000313" key="2">
    <source>
        <dbReference type="EMBL" id="MBB3018681.1"/>
    </source>
</evidence>
<dbReference type="Proteomes" id="UP000532010">
    <property type="component" value="Unassembled WGS sequence"/>
</dbReference>
<keyword evidence="3" id="KW-1185">Reference proteome</keyword>